<dbReference type="SUPFAM" id="SSF55961">
    <property type="entry name" value="Bet v1-like"/>
    <property type="match status" value="1"/>
</dbReference>
<accession>A0ABU7L3N9</accession>
<evidence type="ECO:0000256" key="1">
    <source>
        <dbReference type="ARBA" id="ARBA00006817"/>
    </source>
</evidence>
<evidence type="ECO:0000313" key="3">
    <source>
        <dbReference type="EMBL" id="MEE2056154.1"/>
    </source>
</evidence>
<gene>
    <name evidence="3" type="ORF">Q7514_01255</name>
</gene>
<organism evidence="3 4">
    <name type="scientific">Rhodococcus artemisiae</name>
    <dbReference type="NCBI Taxonomy" id="714159"/>
    <lineage>
        <taxon>Bacteria</taxon>
        <taxon>Bacillati</taxon>
        <taxon>Actinomycetota</taxon>
        <taxon>Actinomycetes</taxon>
        <taxon>Mycobacteriales</taxon>
        <taxon>Nocardiaceae</taxon>
        <taxon>Rhodococcus</taxon>
    </lineage>
</organism>
<dbReference type="RefSeq" id="WP_330131459.1">
    <property type="nucleotide sequence ID" value="NZ_JAUTXY010000001.1"/>
</dbReference>
<protein>
    <submittedName>
        <fullName evidence="3">SRPBCC domain-containing protein</fullName>
    </submittedName>
</protein>
<dbReference type="Pfam" id="PF08327">
    <property type="entry name" value="AHSA1"/>
    <property type="match status" value="1"/>
</dbReference>
<keyword evidence="4" id="KW-1185">Reference proteome</keyword>
<proteinExistence type="inferred from homology"/>
<comment type="similarity">
    <text evidence="1">Belongs to the AHA1 family.</text>
</comment>
<dbReference type="Gene3D" id="3.30.530.20">
    <property type="match status" value="1"/>
</dbReference>
<dbReference type="InterPro" id="IPR013538">
    <property type="entry name" value="ASHA1/2-like_C"/>
</dbReference>
<comment type="caution">
    <text evidence="3">The sequence shown here is derived from an EMBL/GenBank/DDBJ whole genome shotgun (WGS) entry which is preliminary data.</text>
</comment>
<name>A0ABU7L3N9_9NOCA</name>
<evidence type="ECO:0000259" key="2">
    <source>
        <dbReference type="Pfam" id="PF08327"/>
    </source>
</evidence>
<feature type="domain" description="Activator of Hsp90 ATPase homologue 1/2-like C-terminal" evidence="2">
    <location>
        <begin position="37"/>
        <end position="143"/>
    </location>
</feature>
<sequence length="162" mass="18145">MSTPTTTPGAVRPEQDCPDGSTLVTLQYQRVVVCSLGEVWAALTDPESLSRWYGTYTGDPTTGWIRLTMTDQHDTSTTDVRVVKCTPPTGFVVDIDGWLLEVALHSVGQVTTVEFLHRHVPRSQIGEIGPGWQYYLDRFEAALAGSRLPRWDEYPDLADEYR</sequence>
<reference evidence="3 4" key="1">
    <citation type="submission" date="2023-07" db="EMBL/GenBank/DDBJ databases">
        <authorList>
            <person name="Girao M."/>
            <person name="Carvalho M.F."/>
        </authorList>
    </citation>
    <scope>NUCLEOTIDE SEQUENCE [LARGE SCALE GENOMIC DNA]</scope>
    <source>
        <strain evidence="3 4">YIM65754</strain>
    </source>
</reference>
<dbReference type="EMBL" id="JAUTXY010000001">
    <property type="protein sequence ID" value="MEE2056154.1"/>
    <property type="molecule type" value="Genomic_DNA"/>
</dbReference>
<evidence type="ECO:0000313" key="4">
    <source>
        <dbReference type="Proteomes" id="UP001336020"/>
    </source>
</evidence>
<dbReference type="InterPro" id="IPR023393">
    <property type="entry name" value="START-like_dom_sf"/>
</dbReference>
<dbReference type="Proteomes" id="UP001336020">
    <property type="component" value="Unassembled WGS sequence"/>
</dbReference>